<protein>
    <recommendedName>
        <fullName evidence="4">AAA family ATPase</fullName>
    </recommendedName>
</protein>
<dbReference type="InterPro" id="IPR027417">
    <property type="entry name" value="P-loop_NTPase"/>
</dbReference>
<evidence type="ECO:0000313" key="3">
    <source>
        <dbReference type="Proteomes" id="UP001143364"/>
    </source>
</evidence>
<dbReference type="EMBL" id="BSFK01000010">
    <property type="protein sequence ID" value="GLK76714.1"/>
    <property type="molecule type" value="Genomic_DNA"/>
</dbReference>
<organism evidence="2 3">
    <name type="scientific">Methylopila jiangsuensis</name>
    <dbReference type="NCBI Taxonomy" id="586230"/>
    <lineage>
        <taxon>Bacteria</taxon>
        <taxon>Pseudomonadati</taxon>
        <taxon>Pseudomonadota</taxon>
        <taxon>Alphaproteobacteria</taxon>
        <taxon>Hyphomicrobiales</taxon>
        <taxon>Methylopilaceae</taxon>
        <taxon>Methylopila</taxon>
    </lineage>
</organism>
<feature type="region of interest" description="Disordered" evidence="1">
    <location>
        <begin position="332"/>
        <end position="388"/>
    </location>
</feature>
<dbReference type="AlphaFoldDB" id="A0A9W6JJ72"/>
<sequence length="532" mass="58302">MTYDNDSSWIDLEEVERRRGHMPKGGPVIRTAEELRRMVFPPVSYVVPGFIAEGCTVLAGAPKLGKSWFVLDVGLAVARGGFCLGETKCPQGDVLYLALEDNERRLQRRITKVLGVTFDEWPEGFTYATEWPRSNEGGVARIREWIATAKNPRLVIVDVLAMFRAPRNDKQSVYEGDYLAIKELQKIASDTGCAIVIVHHVKKGGSDLDPFEEVSGTFGIMGAADAGLILRRTSNGVTLYARGRDIEEAETAVTFDRDNCRWRALGDAGDVHKSDERGRILAELKDATEPMGAREIAFAVETTRNAVDILLYRMVRAGEVLKVGRGLYIHPDRTDLSADDAGERKNGKKERSEATDFYAEDEAQENERFSEGDKKPESQKAPESFFLSDLSEVAEPADRKKELTIEEAVEKGRMVRAAERREPGIVARLLEERLAAGEEPTREKLDAQLAAAIQSAPAIQPVAAATDWEARAASITCAKGEGKGRSLTSAGEALFAEMLAAGVNSCRAGRIVGISKQSAHTRAQKLKGAPLP</sequence>
<evidence type="ECO:0000256" key="1">
    <source>
        <dbReference type="SAM" id="MobiDB-lite"/>
    </source>
</evidence>
<dbReference type="Gene3D" id="3.40.50.300">
    <property type="entry name" value="P-loop containing nucleotide triphosphate hydrolases"/>
    <property type="match status" value="1"/>
</dbReference>
<reference evidence="2" key="2">
    <citation type="submission" date="2023-01" db="EMBL/GenBank/DDBJ databases">
        <authorList>
            <person name="Sun Q."/>
            <person name="Evtushenko L."/>
        </authorList>
    </citation>
    <scope>NUCLEOTIDE SEQUENCE</scope>
    <source>
        <strain evidence="2">VKM B-2555</strain>
    </source>
</reference>
<feature type="compositionally biased region" description="Basic and acidic residues" evidence="1">
    <location>
        <begin position="332"/>
        <end position="354"/>
    </location>
</feature>
<dbReference type="Proteomes" id="UP001143364">
    <property type="component" value="Unassembled WGS sequence"/>
</dbReference>
<reference evidence="2" key="1">
    <citation type="journal article" date="2014" name="Int. J. Syst. Evol. Microbiol.">
        <title>Complete genome sequence of Corynebacterium casei LMG S-19264T (=DSM 44701T), isolated from a smear-ripened cheese.</title>
        <authorList>
            <consortium name="US DOE Joint Genome Institute (JGI-PGF)"/>
            <person name="Walter F."/>
            <person name="Albersmeier A."/>
            <person name="Kalinowski J."/>
            <person name="Ruckert C."/>
        </authorList>
    </citation>
    <scope>NUCLEOTIDE SEQUENCE</scope>
    <source>
        <strain evidence="2">VKM B-2555</strain>
    </source>
</reference>
<proteinExistence type="predicted"/>
<evidence type="ECO:0008006" key="4">
    <source>
        <dbReference type="Google" id="ProtNLM"/>
    </source>
</evidence>
<name>A0A9W6JJ72_9HYPH</name>
<comment type="caution">
    <text evidence="2">The sequence shown here is derived from an EMBL/GenBank/DDBJ whole genome shotgun (WGS) entry which is preliminary data.</text>
</comment>
<evidence type="ECO:0000313" key="2">
    <source>
        <dbReference type="EMBL" id="GLK76714.1"/>
    </source>
</evidence>
<accession>A0A9W6JJ72</accession>
<dbReference type="RefSeq" id="WP_271204585.1">
    <property type="nucleotide sequence ID" value="NZ_BSFK01000010.1"/>
</dbReference>
<dbReference type="SUPFAM" id="SSF52540">
    <property type="entry name" value="P-loop containing nucleoside triphosphate hydrolases"/>
    <property type="match status" value="1"/>
</dbReference>
<gene>
    <name evidence="2" type="ORF">GCM10008171_19680</name>
</gene>
<keyword evidence="3" id="KW-1185">Reference proteome</keyword>
<dbReference type="Pfam" id="PF13481">
    <property type="entry name" value="AAA_25"/>
    <property type="match status" value="1"/>
</dbReference>
<feature type="compositionally biased region" description="Basic and acidic residues" evidence="1">
    <location>
        <begin position="365"/>
        <end position="380"/>
    </location>
</feature>